<dbReference type="KEGG" id="dmp:FAK_11390"/>
<keyword evidence="2" id="KW-1185">Reference proteome</keyword>
<dbReference type="Proteomes" id="UP001366166">
    <property type="component" value="Chromosome"/>
</dbReference>
<organism evidence="1 2">
    <name type="scientific">Desulfoferula mesophila</name>
    <dbReference type="NCBI Taxonomy" id="3058419"/>
    <lineage>
        <taxon>Bacteria</taxon>
        <taxon>Pseudomonadati</taxon>
        <taxon>Thermodesulfobacteriota</taxon>
        <taxon>Desulfarculia</taxon>
        <taxon>Desulfarculales</taxon>
        <taxon>Desulfarculaceae</taxon>
        <taxon>Desulfoferula</taxon>
    </lineage>
</organism>
<proteinExistence type="predicted"/>
<sequence>MGLPLEEAKRCFADVARRYRENERFDADYVLAALLADSPEGAEVKREFHERAKPGTPEEYLWQSVFKDFDRDDYLKKTKLVEEGYRASPLNQEITLADCVGVMPGATRGHAASPSERAAAQRKEAEYHTKVRRQQAVSQAQSYLAQKDYGAALEIIEAEPATESAGDHLQLLGCLLREKTGRPPEEYQACYRQYLAALERGDFYVTNPNYVRVGILAYWPDKKSIREKVLANFMPGTQDQKNWEQYLDVLRRQDVFEVMFKW</sequence>
<reference evidence="2" key="1">
    <citation type="journal article" date="2023" name="Arch. Microbiol.">
        <title>Desulfoferula mesophilus gen. nov. sp. nov., a mesophilic sulfate-reducing bacterium isolated from a brackish lake sediment.</title>
        <authorList>
            <person name="Watanabe T."/>
            <person name="Yabe T."/>
            <person name="Tsuji J.M."/>
            <person name="Fukui M."/>
        </authorList>
    </citation>
    <scope>NUCLEOTIDE SEQUENCE [LARGE SCALE GENOMIC DNA]</scope>
    <source>
        <strain evidence="2">12FAK</strain>
    </source>
</reference>
<name>A0AAU9EAC2_9BACT</name>
<accession>A0AAU9EAC2</accession>
<protein>
    <submittedName>
        <fullName evidence="1">Uncharacterized protein</fullName>
    </submittedName>
</protein>
<dbReference type="EMBL" id="AP028679">
    <property type="protein sequence ID" value="BEQ14073.1"/>
    <property type="molecule type" value="Genomic_DNA"/>
</dbReference>
<evidence type="ECO:0000313" key="1">
    <source>
        <dbReference type="EMBL" id="BEQ14073.1"/>
    </source>
</evidence>
<dbReference type="AlphaFoldDB" id="A0AAU9EAC2"/>
<evidence type="ECO:0000313" key="2">
    <source>
        <dbReference type="Proteomes" id="UP001366166"/>
    </source>
</evidence>
<gene>
    <name evidence="1" type="ORF">FAK_11390</name>
</gene>